<organism evidence="3 4">
    <name type="scientific">Maribellus luteus</name>
    <dbReference type="NCBI Taxonomy" id="2305463"/>
    <lineage>
        <taxon>Bacteria</taxon>
        <taxon>Pseudomonadati</taxon>
        <taxon>Bacteroidota</taxon>
        <taxon>Bacteroidia</taxon>
        <taxon>Marinilabiliales</taxon>
        <taxon>Prolixibacteraceae</taxon>
        <taxon>Maribellus</taxon>
    </lineage>
</organism>
<dbReference type="InterPro" id="IPR015943">
    <property type="entry name" value="WD40/YVTN_repeat-like_dom_sf"/>
</dbReference>
<reference evidence="3 4" key="1">
    <citation type="submission" date="2018-08" db="EMBL/GenBank/DDBJ databases">
        <title>Pallidiluteibacterium maritimus gen. nov., sp. nov., isolated from coastal sediment.</title>
        <authorList>
            <person name="Zhou L.Y."/>
        </authorList>
    </citation>
    <scope>NUCLEOTIDE SEQUENCE [LARGE SCALE GENOMIC DNA]</scope>
    <source>
        <strain evidence="3 4">XSD2</strain>
    </source>
</reference>
<keyword evidence="1" id="KW-0732">Signal</keyword>
<evidence type="ECO:0000313" key="3">
    <source>
        <dbReference type="EMBL" id="RIJ48306.1"/>
    </source>
</evidence>
<name>A0A399SW93_9BACT</name>
<feature type="domain" description="Pyrrolo-quinoline quinone repeat" evidence="2">
    <location>
        <begin position="83"/>
        <end position="336"/>
    </location>
</feature>
<dbReference type="InterPro" id="IPR018391">
    <property type="entry name" value="PQQ_b-propeller_rpt"/>
</dbReference>
<dbReference type="SUPFAM" id="SSF50998">
    <property type="entry name" value="Quinoprotein alcohol dehydrogenase-like"/>
    <property type="match status" value="1"/>
</dbReference>
<dbReference type="OrthoDB" id="1091598at2"/>
<protein>
    <submittedName>
        <fullName evidence="3">Alcohol dehydrogenase</fullName>
    </submittedName>
</protein>
<dbReference type="InterPro" id="IPR002372">
    <property type="entry name" value="PQQ_rpt_dom"/>
</dbReference>
<dbReference type="Pfam" id="PF13360">
    <property type="entry name" value="PQQ_2"/>
    <property type="match status" value="1"/>
</dbReference>
<proteinExistence type="predicted"/>
<dbReference type="AlphaFoldDB" id="A0A399SW93"/>
<evidence type="ECO:0000313" key="4">
    <source>
        <dbReference type="Proteomes" id="UP000265926"/>
    </source>
</evidence>
<evidence type="ECO:0000256" key="1">
    <source>
        <dbReference type="SAM" id="SignalP"/>
    </source>
</evidence>
<evidence type="ECO:0000259" key="2">
    <source>
        <dbReference type="Pfam" id="PF13360"/>
    </source>
</evidence>
<gene>
    <name evidence="3" type="ORF">D1614_11290</name>
</gene>
<dbReference type="PANTHER" id="PTHR34512:SF30">
    <property type="entry name" value="OUTER MEMBRANE PROTEIN ASSEMBLY FACTOR BAMB"/>
    <property type="match status" value="1"/>
</dbReference>
<dbReference type="SMART" id="SM00564">
    <property type="entry name" value="PQQ"/>
    <property type="match status" value="4"/>
</dbReference>
<dbReference type="Gene3D" id="2.130.10.10">
    <property type="entry name" value="YVTN repeat-like/Quinoprotein amine dehydrogenase"/>
    <property type="match status" value="1"/>
</dbReference>
<dbReference type="InterPro" id="IPR011047">
    <property type="entry name" value="Quinoprotein_ADH-like_sf"/>
</dbReference>
<feature type="chain" id="PRO_5017360076" evidence="1">
    <location>
        <begin position="22"/>
        <end position="416"/>
    </location>
</feature>
<keyword evidence="4" id="KW-1185">Reference proteome</keyword>
<accession>A0A399SW93</accession>
<dbReference type="PANTHER" id="PTHR34512">
    <property type="entry name" value="CELL SURFACE PROTEIN"/>
    <property type="match status" value="1"/>
</dbReference>
<feature type="signal peptide" evidence="1">
    <location>
        <begin position="1"/>
        <end position="21"/>
    </location>
</feature>
<sequence length="416" mass="46898">MNMQRFLFVLISVLTGWSASAQITQWRGPDRDGIFTETGLLKEWPEAGPQQVLEVEKIGVGWSSPIWVDGMIYVTGMIDTLDHLTAINPDGSIKWQVPYGRSWNKSFPDTRSTPVVEADRIYVQSGTGQVSCINKEDGSTIWEVDVDKNYQGEYHVWGNSETVLICDDKVIVSPGGHETSVVALNKMTGEEVWKTKSLGGPRAYASAAIYEWNGFRYVLAVIGTHLLAIVPETGEIAWSYSYFNPEKWKWQDNGLIWTNTPVFKDNNIFLTMGYDYPAVMLEMDSTGTSVAEKFVDHTFDNHHHGVILHDGCLYGSNWFDNKRGRWVCMKWDTGEIKYVAEWDTKGAMVMADGLLYAYNERGNVGLVEPDPDGFKVISEFKIKKGAGPHWAHPFIADGKLFLRHGDVLMVYDIKAK</sequence>
<dbReference type="Proteomes" id="UP000265926">
    <property type="component" value="Unassembled WGS sequence"/>
</dbReference>
<dbReference type="EMBL" id="QWGR01000005">
    <property type="protein sequence ID" value="RIJ48306.1"/>
    <property type="molecule type" value="Genomic_DNA"/>
</dbReference>
<comment type="caution">
    <text evidence="3">The sequence shown here is derived from an EMBL/GenBank/DDBJ whole genome shotgun (WGS) entry which is preliminary data.</text>
</comment>